<protein>
    <submittedName>
        <fullName evidence="1">Uncharacterized protein</fullName>
    </submittedName>
</protein>
<gene>
    <name evidence="1" type="ORF">SDC9_200619</name>
</gene>
<dbReference type="AlphaFoldDB" id="A0A645IPH0"/>
<comment type="caution">
    <text evidence="1">The sequence shown here is derived from an EMBL/GenBank/DDBJ whole genome shotgun (WGS) entry which is preliminary data.</text>
</comment>
<evidence type="ECO:0000313" key="1">
    <source>
        <dbReference type="EMBL" id="MPN52956.1"/>
    </source>
</evidence>
<organism evidence="1">
    <name type="scientific">bioreactor metagenome</name>
    <dbReference type="NCBI Taxonomy" id="1076179"/>
    <lineage>
        <taxon>unclassified sequences</taxon>
        <taxon>metagenomes</taxon>
        <taxon>ecological metagenomes</taxon>
    </lineage>
</organism>
<reference evidence="1" key="1">
    <citation type="submission" date="2019-08" db="EMBL/GenBank/DDBJ databases">
        <authorList>
            <person name="Kucharzyk K."/>
            <person name="Murdoch R.W."/>
            <person name="Higgins S."/>
            <person name="Loffler F."/>
        </authorList>
    </citation>
    <scope>NUCLEOTIDE SEQUENCE</scope>
</reference>
<accession>A0A645IPH0</accession>
<dbReference type="EMBL" id="VSSQ01119584">
    <property type="protein sequence ID" value="MPN52956.1"/>
    <property type="molecule type" value="Genomic_DNA"/>
</dbReference>
<sequence length="79" mass="8825">MLQSVLAHIPDGFLIIHDNDQFGVPLECRERRIKRPWIGFCGEGWQEHLELGACTRLAGDQDESAVSSDYGLGGRETEP</sequence>
<proteinExistence type="predicted"/>
<name>A0A645IPH0_9ZZZZ</name>